<dbReference type="Gramene" id="C.cajan_06107.t">
    <property type="protein sequence ID" value="C.cajan_06107.t"/>
    <property type="gene ID" value="C.cajan_06107"/>
</dbReference>
<evidence type="ECO:0000313" key="2">
    <source>
        <dbReference type="Proteomes" id="UP000075243"/>
    </source>
</evidence>
<protein>
    <recommendedName>
        <fullName evidence="3">Retrovirus-related Pol polyprotein from transposon TNT 1-94</fullName>
    </recommendedName>
</protein>
<reference evidence="1 2" key="1">
    <citation type="journal article" date="2012" name="Nat. Biotechnol.">
        <title>Draft genome sequence of pigeonpea (Cajanus cajan), an orphan legume crop of resource-poor farmers.</title>
        <authorList>
            <person name="Varshney R.K."/>
            <person name="Chen W."/>
            <person name="Li Y."/>
            <person name="Bharti A.K."/>
            <person name="Saxena R.K."/>
            <person name="Schlueter J.A."/>
            <person name="Donoghue M.T."/>
            <person name="Azam S."/>
            <person name="Fan G."/>
            <person name="Whaley A.M."/>
            <person name="Farmer A.D."/>
            <person name="Sheridan J."/>
            <person name="Iwata A."/>
            <person name="Tuteja R."/>
            <person name="Penmetsa R.V."/>
            <person name="Wu W."/>
            <person name="Upadhyaya H.D."/>
            <person name="Yang S.P."/>
            <person name="Shah T."/>
            <person name="Saxena K.B."/>
            <person name="Michael T."/>
            <person name="McCombie W.R."/>
            <person name="Yang B."/>
            <person name="Zhang G."/>
            <person name="Yang H."/>
            <person name="Wang J."/>
            <person name="Spillane C."/>
            <person name="Cook D.R."/>
            <person name="May G.D."/>
            <person name="Xu X."/>
            <person name="Jackson S.A."/>
        </authorList>
    </citation>
    <scope>NUCLEOTIDE SEQUENCE [LARGE SCALE GENOMIC DNA]</scope>
    <source>
        <strain evidence="2">cv. Asha</strain>
    </source>
</reference>
<dbReference type="Proteomes" id="UP000075243">
    <property type="component" value="Chromosome 2"/>
</dbReference>
<accession>A0A151U2V0</accession>
<keyword evidence="2" id="KW-1185">Reference proteome</keyword>
<organism evidence="1 2">
    <name type="scientific">Cajanus cajan</name>
    <name type="common">Pigeon pea</name>
    <name type="synonym">Cajanus indicus</name>
    <dbReference type="NCBI Taxonomy" id="3821"/>
    <lineage>
        <taxon>Eukaryota</taxon>
        <taxon>Viridiplantae</taxon>
        <taxon>Streptophyta</taxon>
        <taxon>Embryophyta</taxon>
        <taxon>Tracheophyta</taxon>
        <taxon>Spermatophyta</taxon>
        <taxon>Magnoliopsida</taxon>
        <taxon>eudicotyledons</taxon>
        <taxon>Gunneridae</taxon>
        <taxon>Pentapetalae</taxon>
        <taxon>rosids</taxon>
        <taxon>fabids</taxon>
        <taxon>Fabales</taxon>
        <taxon>Fabaceae</taxon>
        <taxon>Papilionoideae</taxon>
        <taxon>50 kb inversion clade</taxon>
        <taxon>NPAAA clade</taxon>
        <taxon>indigoferoid/millettioid clade</taxon>
        <taxon>Phaseoleae</taxon>
        <taxon>Cajanus</taxon>
    </lineage>
</organism>
<evidence type="ECO:0008006" key="3">
    <source>
        <dbReference type="Google" id="ProtNLM"/>
    </source>
</evidence>
<gene>
    <name evidence="1" type="ORF">KK1_006275</name>
</gene>
<dbReference type="EMBL" id="CM003604">
    <property type="protein sequence ID" value="KYP73630.1"/>
    <property type="molecule type" value="Genomic_DNA"/>
</dbReference>
<feature type="non-terminal residue" evidence="1">
    <location>
        <position position="1"/>
    </location>
</feature>
<proteinExistence type="predicted"/>
<dbReference type="AlphaFoldDB" id="A0A151U2V0"/>
<evidence type="ECO:0000313" key="1">
    <source>
        <dbReference type="EMBL" id="KYP73630.1"/>
    </source>
</evidence>
<sequence>FDVKNVFLHGELEEEIYGGLPRYEVATNSVCMLKKRLPQAWFGRFTKVMLALGFRQS</sequence>
<name>A0A151U2V0_CAJCA</name>